<evidence type="ECO:0000313" key="7">
    <source>
        <dbReference type="Proteomes" id="UP000484988"/>
    </source>
</evidence>
<dbReference type="EMBL" id="BLLG01000002">
    <property type="protein sequence ID" value="GFH34487.1"/>
    <property type="molecule type" value="Genomic_DNA"/>
</dbReference>
<dbReference type="CDD" id="cd06170">
    <property type="entry name" value="LuxR_C_like"/>
    <property type="match status" value="1"/>
</dbReference>
<evidence type="ECO:0000259" key="5">
    <source>
        <dbReference type="PROSITE" id="PS50043"/>
    </source>
</evidence>
<keyword evidence="7" id="KW-1185">Reference proteome</keyword>
<gene>
    <name evidence="6" type="ORF">SCWH03_07010</name>
</gene>
<feature type="compositionally biased region" description="Basic and acidic residues" evidence="4">
    <location>
        <begin position="1"/>
        <end position="14"/>
    </location>
</feature>
<dbReference type="GO" id="GO:0003677">
    <property type="term" value="F:DNA binding"/>
    <property type="evidence" value="ECO:0007669"/>
    <property type="project" value="UniProtKB-KW"/>
</dbReference>
<organism evidence="6 7">
    <name type="scientific">Streptomyces pacificus</name>
    <dbReference type="NCBI Taxonomy" id="2705029"/>
    <lineage>
        <taxon>Bacteria</taxon>
        <taxon>Bacillati</taxon>
        <taxon>Actinomycetota</taxon>
        <taxon>Actinomycetes</taxon>
        <taxon>Kitasatosporales</taxon>
        <taxon>Streptomycetaceae</taxon>
        <taxon>Streptomyces</taxon>
    </lineage>
</organism>
<sequence>MFVRRQGAEREQRRPGSPGATDGAERGRQGGTSVYYFCELTSHARTAFPSRPGSPHLVVRTELAGRFVSREVEAALQAARSLLVRRGGSRPSAVSRAPVVVVTDSAAAAGRSGSTSVLVAPAAMTDAELGELGHAEVAGVVLRPALPWELVTAIVSVGSGGRWVSPAVGARLLRRLPTAPHPLPACLTARERQVLEQIALGSPNAEIAEDLAISVRTVKHHVTNLLMKLGARDRAHAVAMARRGGAPRVGGG</sequence>
<dbReference type="SMART" id="SM00421">
    <property type="entry name" value="HTH_LUXR"/>
    <property type="match status" value="1"/>
</dbReference>
<evidence type="ECO:0000256" key="3">
    <source>
        <dbReference type="ARBA" id="ARBA00023163"/>
    </source>
</evidence>
<dbReference type="SUPFAM" id="SSF46894">
    <property type="entry name" value="C-terminal effector domain of the bipartite response regulators"/>
    <property type="match status" value="1"/>
</dbReference>
<dbReference type="PROSITE" id="PS50043">
    <property type="entry name" value="HTH_LUXR_2"/>
    <property type="match status" value="1"/>
</dbReference>
<dbReference type="Pfam" id="PF00196">
    <property type="entry name" value="GerE"/>
    <property type="match status" value="1"/>
</dbReference>
<keyword evidence="3" id="KW-0804">Transcription</keyword>
<keyword evidence="1" id="KW-0805">Transcription regulation</keyword>
<comment type="caution">
    <text evidence="6">The sequence shown here is derived from an EMBL/GenBank/DDBJ whole genome shotgun (WGS) entry which is preliminary data.</text>
</comment>
<name>A0A6A0ASE1_9ACTN</name>
<feature type="domain" description="HTH luxR-type" evidence="5">
    <location>
        <begin position="180"/>
        <end position="245"/>
    </location>
</feature>
<feature type="region of interest" description="Disordered" evidence="4">
    <location>
        <begin position="1"/>
        <end position="28"/>
    </location>
</feature>
<evidence type="ECO:0000256" key="2">
    <source>
        <dbReference type="ARBA" id="ARBA00023125"/>
    </source>
</evidence>
<dbReference type="Gene3D" id="3.40.50.2300">
    <property type="match status" value="1"/>
</dbReference>
<keyword evidence="2" id="KW-0238">DNA-binding</keyword>
<dbReference type="PRINTS" id="PR00038">
    <property type="entry name" value="HTHLUXR"/>
</dbReference>
<dbReference type="Proteomes" id="UP000484988">
    <property type="component" value="Unassembled WGS sequence"/>
</dbReference>
<dbReference type="PANTHER" id="PTHR44688">
    <property type="entry name" value="DNA-BINDING TRANSCRIPTIONAL ACTIVATOR DEVR_DOSR"/>
    <property type="match status" value="1"/>
</dbReference>
<proteinExistence type="predicted"/>
<dbReference type="InterPro" id="IPR016032">
    <property type="entry name" value="Sig_transdc_resp-reg_C-effctor"/>
</dbReference>
<protein>
    <submittedName>
        <fullName evidence="6">Response regulator transcription factor</fullName>
    </submittedName>
</protein>
<accession>A0A6A0ASE1</accession>
<dbReference type="PROSITE" id="PS00622">
    <property type="entry name" value="HTH_LUXR_1"/>
    <property type="match status" value="1"/>
</dbReference>
<dbReference type="PANTHER" id="PTHR44688:SF16">
    <property type="entry name" value="DNA-BINDING TRANSCRIPTIONAL ACTIVATOR DEVR_DOSR"/>
    <property type="match status" value="1"/>
</dbReference>
<dbReference type="GO" id="GO:0006355">
    <property type="term" value="P:regulation of DNA-templated transcription"/>
    <property type="evidence" value="ECO:0007669"/>
    <property type="project" value="InterPro"/>
</dbReference>
<evidence type="ECO:0000256" key="4">
    <source>
        <dbReference type="SAM" id="MobiDB-lite"/>
    </source>
</evidence>
<dbReference type="InterPro" id="IPR000792">
    <property type="entry name" value="Tscrpt_reg_LuxR_C"/>
</dbReference>
<evidence type="ECO:0000256" key="1">
    <source>
        <dbReference type="ARBA" id="ARBA00023015"/>
    </source>
</evidence>
<dbReference type="AlphaFoldDB" id="A0A6A0ASE1"/>
<evidence type="ECO:0000313" key="6">
    <source>
        <dbReference type="EMBL" id="GFH34487.1"/>
    </source>
</evidence>
<reference evidence="6 7" key="1">
    <citation type="submission" date="2020-02" db="EMBL/GenBank/DDBJ databases">
        <title>Whole Genome Shotgun Sequence of Streptomyces sp. strain CWH03.</title>
        <authorList>
            <person name="Dohra H."/>
            <person name="Kodani S."/>
            <person name="Yamamura H."/>
        </authorList>
    </citation>
    <scope>NUCLEOTIDE SEQUENCE [LARGE SCALE GENOMIC DNA]</scope>
    <source>
        <strain evidence="6 7">CWH03</strain>
    </source>
</reference>